<dbReference type="PANTHER" id="PTHR12083">
    <property type="entry name" value="BIFUNCTIONAL POLYNUCLEOTIDE PHOSPHATASE/KINASE"/>
    <property type="match status" value="1"/>
</dbReference>
<dbReference type="NCBIfam" id="TIGR01664">
    <property type="entry name" value="DNA-3'-Pase"/>
    <property type="match status" value="1"/>
</dbReference>
<dbReference type="EMBL" id="KU659593">
    <property type="protein sequence ID" value="ANW12277.1"/>
    <property type="molecule type" value="Genomic_DNA"/>
</dbReference>
<dbReference type="GO" id="GO:0003690">
    <property type="term" value="F:double-stranded DNA binding"/>
    <property type="evidence" value="ECO:0007669"/>
    <property type="project" value="TreeGrafter"/>
</dbReference>
<dbReference type="InterPro" id="IPR023214">
    <property type="entry name" value="HAD_sf"/>
</dbReference>
<dbReference type="PANTHER" id="PTHR12083:SF9">
    <property type="entry name" value="BIFUNCTIONAL POLYNUCLEOTIDE PHOSPHATASE_KINASE"/>
    <property type="match status" value="1"/>
</dbReference>
<dbReference type="Pfam" id="PF08645">
    <property type="entry name" value="PNK3P"/>
    <property type="match status" value="1"/>
</dbReference>
<dbReference type="GO" id="GO:0046403">
    <property type="term" value="F:polynucleotide 3'-phosphatase activity"/>
    <property type="evidence" value="ECO:0007669"/>
    <property type="project" value="TreeGrafter"/>
</dbReference>
<name>A0A1B1V5J4_9ABAC</name>
<gene>
    <name evidence="1" type="primary">masp1.44</name>
</gene>
<proteinExistence type="predicted"/>
<keyword evidence="1" id="KW-0418">Kinase</keyword>
<dbReference type="GO" id="GO:0046404">
    <property type="term" value="F:ATP-dependent polydeoxyribonucleotide 5'-hydroxyl-kinase activity"/>
    <property type="evidence" value="ECO:0007669"/>
    <property type="project" value="TreeGrafter"/>
</dbReference>
<sequence>MSHLLALGGVACSVKSKILKCVDEFYENDNVVVHYNDYTKVSDFYSFDANAGEILYAAYRCKDDESFKKDFNHAHIFDCTPLEQALVMKSARDNYNYCKSETIYKQCKEMGLCDGWKSIVLNVDCNVEKRLLGSASSTSSRLHNVCREKVQEYFKIWTYVMQFQSYNIDRGNSKETLDDHENNIIKLVHDTLYKWRENIDDGLMVYEYRMPLFRSKIASFDLDETIVTTAKGDSFFSKAPLEWQFKYDNIKEKFIELLNDEYCIMIIVNATIATTHRDNGILKKAIESICRALNLPLVVYVSTKFNKYRKPNTGIFEDLVAGKYLIDFKKSFHCGDNDNGTSRSDSKFASNCNVNFFYDFDVFA</sequence>
<dbReference type="Gene3D" id="3.40.50.1000">
    <property type="entry name" value="HAD superfamily/HAD-like"/>
    <property type="match status" value="1"/>
</dbReference>
<dbReference type="GO" id="GO:0006281">
    <property type="term" value="P:DNA repair"/>
    <property type="evidence" value="ECO:0007669"/>
    <property type="project" value="TreeGrafter"/>
</dbReference>
<protein>
    <submittedName>
        <fullName evidence="1">Nicotinamide riboside kinase 1</fullName>
    </submittedName>
</protein>
<dbReference type="InterPro" id="IPR036412">
    <property type="entry name" value="HAD-like_sf"/>
</dbReference>
<dbReference type="InterPro" id="IPR006551">
    <property type="entry name" value="Polynucleotide_phosphatase"/>
</dbReference>
<dbReference type="InterPro" id="IPR013954">
    <property type="entry name" value="PNK3P"/>
</dbReference>
<dbReference type="NCBIfam" id="TIGR01662">
    <property type="entry name" value="HAD-SF-IIIA"/>
    <property type="match status" value="1"/>
</dbReference>
<organism evidence="1">
    <name type="scientific">Malacosoma sp. alphabaculovirus</name>
    <dbReference type="NCBI Taxonomy" id="1881632"/>
    <lineage>
        <taxon>Viruses</taxon>
        <taxon>Viruses incertae sedis</taxon>
        <taxon>Naldaviricetes</taxon>
        <taxon>Lefavirales</taxon>
        <taxon>Baculoviridae</taxon>
        <taxon>Alphabaculovirus</taxon>
    </lineage>
</organism>
<evidence type="ECO:0000313" key="1">
    <source>
        <dbReference type="EMBL" id="ANW12277.1"/>
    </source>
</evidence>
<keyword evidence="1" id="KW-0808">Transferase</keyword>
<accession>A0A1B1V5J4</accession>
<reference evidence="1" key="1">
    <citation type="submission" date="2016-01" db="EMBL/GenBank/DDBJ databases">
        <authorList>
            <person name="Oliw E.H."/>
        </authorList>
    </citation>
    <scope>NUCLEOTIDE SEQUENCE</scope>
    <source>
        <strain evidence="1">164</strain>
    </source>
</reference>
<dbReference type="InterPro" id="IPR006549">
    <property type="entry name" value="HAD-SF_hydro_IIIA"/>
</dbReference>
<dbReference type="SUPFAM" id="SSF56784">
    <property type="entry name" value="HAD-like"/>
    <property type="match status" value="1"/>
</dbReference>